<dbReference type="EMBL" id="BA000045">
    <property type="protein sequence ID" value="BAC91722.1"/>
    <property type="molecule type" value="Genomic_DNA"/>
</dbReference>
<organism evidence="2 3">
    <name type="scientific">Gloeobacter violaceus (strain ATCC 29082 / PCC 7421)</name>
    <dbReference type="NCBI Taxonomy" id="251221"/>
    <lineage>
        <taxon>Bacteria</taxon>
        <taxon>Bacillati</taxon>
        <taxon>Cyanobacteriota</taxon>
        <taxon>Cyanophyceae</taxon>
        <taxon>Gloeobacterales</taxon>
        <taxon>Gloeobacteraceae</taxon>
        <taxon>Gloeobacter</taxon>
    </lineage>
</organism>
<dbReference type="NCBIfam" id="TIGR01444">
    <property type="entry name" value="fkbM_fam"/>
    <property type="match status" value="1"/>
</dbReference>
<dbReference type="RefSeq" id="WP_011143770.1">
    <property type="nucleotide sequence ID" value="NC_005125.1"/>
</dbReference>
<dbReference type="PANTHER" id="PTHR34203">
    <property type="entry name" value="METHYLTRANSFERASE, FKBM FAMILY PROTEIN"/>
    <property type="match status" value="1"/>
</dbReference>
<dbReference type="Gene3D" id="3.40.50.150">
    <property type="entry name" value="Vaccinia Virus protein VP39"/>
    <property type="match status" value="1"/>
</dbReference>
<evidence type="ECO:0000259" key="1">
    <source>
        <dbReference type="Pfam" id="PF05050"/>
    </source>
</evidence>
<dbReference type="InParanoid" id="Q7NEU7"/>
<dbReference type="InterPro" id="IPR029063">
    <property type="entry name" value="SAM-dependent_MTases_sf"/>
</dbReference>
<dbReference type="STRING" id="251221.gene:10761298"/>
<dbReference type="PANTHER" id="PTHR34203:SF15">
    <property type="entry name" value="SLL1173 PROTEIN"/>
    <property type="match status" value="1"/>
</dbReference>
<reference evidence="2 3" key="1">
    <citation type="journal article" date="2003" name="DNA Res.">
        <title>Complete genome structure of Gloeobacter violaceus PCC 7421, a cyanobacterium that lacks thylakoids.</title>
        <authorList>
            <person name="Nakamura Y."/>
            <person name="Kaneko T."/>
            <person name="Sato S."/>
            <person name="Mimuro M."/>
            <person name="Miyashita H."/>
            <person name="Tsuchiya T."/>
            <person name="Sasamoto S."/>
            <person name="Watanabe A."/>
            <person name="Kawashima K."/>
            <person name="Kishida Y."/>
            <person name="Kiyokawa C."/>
            <person name="Kohara M."/>
            <person name="Matsumoto M."/>
            <person name="Matsuno A."/>
            <person name="Nakazaki N."/>
            <person name="Shimpo S."/>
            <person name="Takeuchi C."/>
            <person name="Yamada M."/>
            <person name="Tabata S."/>
        </authorList>
    </citation>
    <scope>NUCLEOTIDE SEQUENCE [LARGE SCALE GENOMIC DNA]</scope>
    <source>
        <strain evidence="3">ATCC 29082 / PCC 7421</strain>
    </source>
</reference>
<dbReference type="AlphaFoldDB" id="Q7NEU7"/>
<reference evidence="2 3" key="2">
    <citation type="journal article" date="2003" name="DNA Res.">
        <title>Complete genome structure of Gloeobacter violaceus PCC 7421, a cyanobacterium that lacks thylakoids (supplement).</title>
        <authorList>
            <person name="Nakamura Y."/>
            <person name="Kaneko T."/>
            <person name="Sato S."/>
            <person name="Mimuro M."/>
            <person name="Miyashita H."/>
            <person name="Tsuchiya T."/>
            <person name="Sasamoto S."/>
            <person name="Watanabe A."/>
            <person name="Kawashima K."/>
            <person name="Kishida Y."/>
            <person name="Kiyokawa C."/>
            <person name="Kohara M."/>
            <person name="Matsumoto M."/>
            <person name="Matsuno A."/>
            <person name="Nakazaki N."/>
            <person name="Shimpo S."/>
            <person name="Takeuchi C."/>
            <person name="Yamada M."/>
            <person name="Tabata S."/>
        </authorList>
    </citation>
    <scope>NUCLEOTIDE SEQUENCE [LARGE SCALE GENOMIC DNA]</scope>
    <source>
        <strain evidence="3">ATCC 29082 / PCC 7421</strain>
    </source>
</reference>
<protein>
    <submittedName>
        <fullName evidence="2">Glr3781 protein</fullName>
    </submittedName>
</protein>
<keyword evidence="3" id="KW-1185">Reference proteome</keyword>
<dbReference type="Proteomes" id="UP000000557">
    <property type="component" value="Chromosome"/>
</dbReference>
<name>Q7NEU7_GLOVI</name>
<dbReference type="InterPro" id="IPR052514">
    <property type="entry name" value="SAM-dependent_MTase"/>
</dbReference>
<dbReference type="Pfam" id="PF05050">
    <property type="entry name" value="Methyltransf_21"/>
    <property type="match status" value="1"/>
</dbReference>
<evidence type="ECO:0000313" key="2">
    <source>
        <dbReference type="EMBL" id="BAC91722.1"/>
    </source>
</evidence>
<evidence type="ECO:0000313" key="3">
    <source>
        <dbReference type="Proteomes" id="UP000000557"/>
    </source>
</evidence>
<dbReference type="EnsemblBacteria" id="BAC91722">
    <property type="protein sequence ID" value="BAC91722"/>
    <property type="gene ID" value="BAC91722"/>
</dbReference>
<dbReference type="SUPFAM" id="SSF53335">
    <property type="entry name" value="S-adenosyl-L-methionine-dependent methyltransferases"/>
    <property type="match status" value="1"/>
</dbReference>
<proteinExistence type="predicted"/>
<gene>
    <name evidence="2" type="ordered locus">glr3781</name>
</gene>
<dbReference type="GO" id="GO:0008171">
    <property type="term" value="F:O-methyltransferase activity"/>
    <property type="evidence" value="ECO:0000318"/>
    <property type="project" value="GO_Central"/>
</dbReference>
<dbReference type="eggNOG" id="COG0220">
    <property type="taxonomic scope" value="Bacteria"/>
</dbReference>
<dbReference type="HOGENOM" id="CLU_945821_0_0_3"/>
<accession>Q7NEU7</accession>
<dbReference type="OrthoDB" id="574299at2"/>
<dbReference type="InterPro" id="IPR006342">
    <property type="entry name" value="FkbM_mtfrase"/>
</dbReference>
<sequence>MIYPLAHKAYRHLKRIVSTCETVDFGKFKLTIDPRDPGGLAYHQKHYFGDLLCPLENEIVARFRPSVYLDVGANYGFTALAHAARNPGCLIIAVEPSPTLLPYLKQNLEAAGCNFRLVDAVCSDRPGRMPFSLNLAGSQDNRVFEDHQSTPARAWKTVAAAATTVTELLQSVAVDAFAYIKVDTQGFEERVFQGADAFLRSHNRWLVRTEFAPKWLASQGTDPLMHLKNLVERYVVAELPKRTRFRGDSLSTVLDDALDPEHCQAFVQYLRGLADGDGWCDLLVVPPTSPLLRH</sequence>
<feature type="domain" description="Methyltransferase FkbM" evidence="1">
    <location>
        <begin position="70"/>
        <end position="215"/>
    </location>
</feature>
<dbReference type="KEGG" id="gvi:glr3781"/>